<keyword evidence="1" id="KW-0812">Transmembrane</keyword>
<comment type="caution">
    <text evidence="2">The sequence shown here is derived from an EMBL/GenBank/DDBJ whole genome shotgun (WGS) entry which is preliminary data.</text>
</comment>
<name>A0A1G2PSR5_9BACT</name>
<reference evidence="2 3" key="1">
    <citation type="journal article" date="2016" name="Nat. Commun.">
        <title>Thousands of microbial genomes shed light on interconnected biogeochemical processes in an aquifer system.</title>
        <authorList>
            <person name="Anantharaman K."/>
            <person name="Brown C.T."/>
            <person name="Hug L.A."/>
            <person name="Sharon I."/>
            <person name="Castelle C.J."/>
            <person name="Probst A.J."/>
            <person name="Thomas B.C."/>
            <person name="Singh A."/>
            <person name="Wilkins M.J."/>
            <person name="Karaoz U."/>
            <person name="Brodie E.L."/>
            <person name="Williams K.H."/>
            <person name="Hubbard S.S."/>
            <person name="Banfield J.F."/>
        </authorList>
    </citation>
    <scope>NUCLEOTIDE SEQUENCE [LARGE SCALE GENOMIC DNA]</scope>
</reference>
<protein>
    <recommendedName>
        <fullName evidence="4">Photosynthesis system II assembly factor Ycf48/Hcf136-like domain-containing protein</fullName>
    </recommendedName>
</protein>
<dbReference type="InterPro" id="IPR052025">
    <property type="entry name" value="Xyloglucanase_GH74"/>
</dbReference>
<dbReference type="InterPro" id="IPR015943">
    <property type="entry name" value="WD40/YVTN_repeat-like_dom_sf"/>
</dbReference>
<dbReference type="Proteomes" id="UP000176951">
    <property type="component" value="Unassembled WGS sequence"/>
</dbReference>
<evidence type="ECO:0000256" key="1">
    <source>
        <dbReference type="SAM" id="Phobius"/>
    </source>
</evidence>
<sequence length="367" mass="39497">MQTAFKIIIISVIIAIASYGVGLVLKGNGGHSGGNSKTTVSGSGILYSEDSGDTWMQRANVVSGQNISKYNITEIAIHPVNTDIIFAGTDSGGLYRSKDASSSWEAVSDKNNILLPRSMVRAIALDREDPKRFFIAVFQDSKGRILRSEDQGESFQEMYFTSKDKIGVNDVVLSPLNKNQIFIGTDDGLILESSDGGFSWRTIGRFTSPIHKLAQTSGGVLLAVVKNKGLLRSNDLGANWLESQDTPNGKRLQSFSGANSIEYMVIDPQNAANIYLGTAYGLLRSIDGGISFTAPPLVIPPQSLPVMSIGIDPHNSNTIFVGAGQAVYRSEDGGEHWSVHAVPTNKRLRVMSVFPNSSNKILIGVGK</sequence>
<accession>A0A1G2PSR5</accession>
<dbReference type="SUPFAM" id="SSF110296">
    <property type="entry name" value="Oligoxyloglucan reducing end-specific cellobiohydrolase"/>
    <property type="match status" value="2"/>
</dbReference>
<evidence type="ECO:0000313" key="3">
    <source>
        <dbReference type="Proteomes" id="UP000176951"/>
    </source>
</evidence>
<proteinExistence type="predicted"/>
<dbReference type="AlphaFoldDB" id="A0A1G2PSR5"/>
<dbReference type="GO" id="GO:0010411">
    <property type="term" value="P:xyloglucan metabolic process"/>
    <property type="evidence" value="ECO:0007669"/>
    <property type="project" value="TreeGrafter"/>
</dbReference>
<keyword evidence="1" id="KW-1133">Transmembrane helix</keyword>
<dbReference type="EMBL" id="MHSW01000023">
    <property type="protein sequence ID" value="OHA51390.1"/>
    <property type="molecule type" value="Genomic_DNA"/>
</dbReference>
<keyword evidence="1" id="KW-0472">Membrane</keyword>
<dbReference type="PANTHER" id="PTHR43739">
    <property type="entry name" value="XYLOGLUCANASE (EUROFUNG)"/>
    <property type="match status" value="1"/>
</dbReference>
<evidence type="ECO:0008006" key="4">
    <source>
        <dbReference type="Google" id="ProtNLM"/>
    </source>
</evidence>
<organism evidence="2 3">
    <name type="scientific">Candidatus Terrybacteria bacterium RIFCSPLOWO2_01_FULL_40_23</name>
    <dbReference type="NCBI Taxonomy" id="1802366"/>
    <lineage>
        <taxon>Bacteria</taxon>
        <taxon>Candidatus Terryibacteriota</taxon>
    </lineage>
</organism>
<gene>
    <name evidence="2" type="ORF">A3A97_00905</name>
</gene>
<evidence type="ECO:0000313" key="2">
    <source>
        <dbReference type="EMBL" id="OHA51390.1"/>
    </source>
</evidence>
<dbReference type="Gene3D" id="2.130.10.10">
    <property type="entry name" value="YVTN repeat-like/Quinoprotein amine dehydrogenase"/>
    <property type="match status" value="2"/>
</dbReference>
<dbReference type="PANTHER" id="PTHR43739:SF5">
    <property type="entry name" value="EXO-ALPHA-SIALIDASE"/>
    <property type="match status" value="1"/>
</dbReference>
<feature type="transmembrane region" description="Helical" evidence="1">
    <location>
        <begin position="7"/>
        <end position="25"/>
    </location>
</feature>